<comment type="caution">
    <text evidence="2">The sequence shown here is derived from an EMBL/GenBank/DDBJ whole genome shotgun (WGS) entry which is preliminary data.</text>
</comment>
<dbReference type="AlphaFoldDB" id="A0A1G2HVJ6"/>
<proteinExistence type="predicted"/>
<feature type="transmembrane region" description="Helical" evidence="1">
    <location>
        <begin position="47"/>
        <end position="71"/>
    </location>
</feature>
<evidence type="ECO:0000313" key="3">
    <source>
        <dbReference type="Proteomes" id="UP000178774"/>
    </source>
</evidence>
<keyword evidence="1" id="KW-0472">Membrane</keyword>
<dbReference type="Proteomes" id="UP000178774">
    <property type="component" value="Unassembled WGS sequence"/>
</dbReference>
<organism evidence="2 3">
    <name type="scientific">Candidatus Staskawiczbacteria bacterium RIFCSPHIGHO2_01_FULL_41_41</name>
    <dbReference type="NCBI Taxonomy" id="1802203"/>
    <lineage>
        <taxon>Bacteria</taxon>
        <taxon>Candidatus Staskawicziibacteriota</taxon>
    </lineage>
</organism>
<name>A0A1G2HVJ6_9BACT</name>
<reference evidence="2 3" key="1">
    <citation type="journal article" date="2016" name="Nat. Commun.">
        <title>Thousands of microbial genomes shed light on interconnected biogeochemical processes in an aquifer system.</title>
        <authorList>
            <person name="Anantharaman K."/>
            <person name="Brown C.T."/>
            <person name="Hug L.A."/>
            <person name="Sharon I."/>
            <person name="Castelle C.J."/>
            <person name="Probst A.J."/>
            <person name="Thomas B.C."/>
            <person name="Singh A."/>
            <person name="Wilkins M.J."/>
            <person name="Karaoz U."/>
            <person name="Brodie E.L."/>
            <person name="Williams K.H."/>
            <person name="Hubbard S.S."/>
            <person name="Banfield J.F."/>
        </authorList>
    </citation>
    <scope>NUCLEOTIDE SEQUENCE [LARGE SCALE GENOMIC DNA]</scope>
</reference>
<keyword evidence="1" id="KW-1133">Transmembrane helix</keyword>
<dbReference type="EMBL" id="MHOP01000005">
    <property type="protein sequence ID" value="OGZ66429.1"/>
    <property type="molecule type" value="Genomic_DNA"/>
</dbReference>
<evidence type="ECO:0000313" key="2">
    <source>
        <dbReference type="EMBL" id="OGZ66429.1"/>
    </source>
</evidence>
<evidence type="ECO:0000256" key="1">
    <source>
        <dbReference type="SAM" id="Phobius"/>
    </source>
</evidence>
<protein>
    <submittedName>
        <fullName evidence="2">Uncharacterized protein</fullName>
    </submittedName>
</protein>
<feature type="transmembrane region" description="Helical" evidence="1">
    <location>
        <begin position="83"/>
        <end position="104"/>
    </location>
</feature>
<gene>
    <name evidence="2" type="ORF">A2822_01605</name>
</gene>
<accession>A0A1G2HVJ6</accession>
<keyword evidence="1" id="KW-0812">Transmembrane</keyword>
<sequence>MINKKLVTSVSLAALLVLPLIVSAVVIPAAPGGNLTVVTALDLVLGFMWIIFVAAFFIFLFIASFFFLSAQGEPEGIAKARQALIWAVVSLVIAIVSFSIPKIITTLFQGA</sequence>